<organism evidence="10 11">
    <name type="scientific">Dimorphilus gyrociliatus</name>
    <dbReference type="NCBI Taxonomy" id="2664684"/>
    <lineage>
        <taxon>Eukaryota</taxon>
        <taxon>Metazoa</taxon>
        <taxon>Spiralia</taxon>
        <taxon>Lophotrochozoa</taxon>
        <taxon>Annelida</taxon>
        <taxon>Polychaeta</taxon>
        <taxon>Polychaeta incertae sedis</taxon>
        <taxon>Dinophilidae</taxon>
        <taxon>Dimorphilus</taxon>
    </lineage>
</organism>
<dbReference type="EMBL" id="CAJFCJ010000005">
    <property type="protein sequence ID" value="CAD5114257.1"/>
    <property type="molecule type" value="Genomic_DNA"/>
</dbReference>
<accession>A0A7I8VI64</accession>
<comment type="subcellular location">
    <subcellularLocation>
        <location evidence="1">Membrane</location>
        <topology evidence="1">Multi-pass membrane protein</topology>
    </subcellularLocation>
</comment>
<proteinExistence type="predicted"/>
<feature type="transmembrane region" description="Helical" evidence="8">
    <location>
        <begin position="229"/>
        <end position="248"/>
    </location>
</feature>
<sequence>MSQGTNWSYVLTLGNSIIGVSVLAMPYCFKQCGLLLGIALILGSALLTRLSCNLLLNAAFSSKKGSYEILALHAFGAAGKLCVEISIIGLLFGTCVAFHIVIGDLGPDIISKILGIENTTHLRTFLMILLGLCVALPMGLLRNVESLANISALSIGFYIVFVCYIFFVSFPNLWSSQWTNHVILWQYSGFFKCLPILSLAFGCQSQLFVMYKNLPEPTPSRMDTIVKNAINICTSVYLMVGYFGYVAFCSDEISGDVLVNFTPTIFSGALKLGFVLSVALSFPLVIFPCRASIYSLLFSKYQTLESSHEGLTESSTIPVNHFRSITIAIVLSTLAIGICVPNVEFILGLTGSTMGSMISFIFPALMFLTVTKPTKVKPRTTGQLVLCLGITVMLASTYVTLYSQDRIAVKTDDRLQIKLEEKVSNLEVPKEVLMEKLKPIDTSTYVEKKAEVVENEKRVEPPNPNEPILGEDNKMKEPTVSSEEMKRRQEKIEKEKAKQELQQDKEEAKKLIKELSNQQEEQKRLIDEQKEIIKQLKQHKEEDKIREEALLNSGVKNQSAIANIAYKKIVKAKSLYEEREVERIPKKDVLVEHMNSQSEVLPRSQKKTDNFQQNRNESNDNLNHQ</sequence>
<dbReference type="PANTHER" id="PTHR22950:SF646">
    <property type="entry name" value="SODIUM-COUPLED NEUTRAL AMINO ACID TRANSPORTER 10-RELATED"/>
    <property type="match status" value="1"/>
</dbReference>
<dbReference type="Proteomes" id="UP000549394">
    <property type="component" value="Unassembled WGS sequence"/>
</dbReference>
<evidence type="ECO:0000313" key="10">
    <source>
        <dbReference type="EMBL" id="CAD5114257.1"/>
    </source>
</evidence>
<evidence type="ECO:0000259" key="9">
    <source>
        <dbReference type="Pfam" id="PF01490"/>
    </source>
</evidence>
<keyword evidence="4" id="KW-0029">Amino-acid transport</keyword>
<evidence type="ECO:0000256" key="4">
    <source>
        <dbReference type="ARBA" id="ARBA00022970"/>
    </source>
</evidence>
<evidence type="ECO:0000256" key="7">
    <source>
        <dbReference type="SAM" id="MobiDB-lite"/>
    </source>
</evidence>
<name>A0A7I8VI64_9ANNE</name>
<dbReference type="GO" id="GO:0016020">
    <property type="term" value="C:membrane"/>
    <property type="evidence" value="ECO:0007669"/>
    <property type="project" value="UniProtKB-SubCell"/>
</dbReference>
<feature type="region of interest" description="Disordered" evidence="7">
    <location>
        <begin position="454"/>
        <end position="505"/>
    </location>
</feature>
<keyword evidence="11" id="KW-1185">Reference proteome</keyword>
<feature type="transmembrane region" description="Helical" evidence="8">
    <location>
        <begin position="147"/>
        <end position="167"/>
    </location>
</feature>
<feature type="transmembrane region" description="Helical" evidence="8">
    <location>
        <begin position="325"/>
        <end position="343"/>
    </location>
</feature>
<dbReference type="Pfam" id="PF01490">
    <property type="entry name" value="Aa_trans"/>
    <property type="match status" value="1"/>
</dbReference>
<evidence type="ECO:0000256" key="2">
    <source>
        <dbReference type="ARBA" id="ARBA00022448"/>
    </source>
</evidence>
<feature type="transmembrane region" description="Helical" evidence="8">
    <location>
        <begin position="349"/>
        <end position="370"/>
    </location>
</feature>
<feature type="transmembrane region" description="Helical" evidence="8">
    <location>
        <begin position="382"/>
        <end position="401"/>
    </location>
</feature>
<dbReference type="AlphaFoldDB" id="A0A7I8VI64"/>
<feature type="transmembrane region" description="Helical" evidence="8">
    <location>
        <begin position="187"/>
        <end position="209"/>
    </location>
</feature>
<dbReference type="GO" id="GO:0015179">
    <property type="term" value="F:L-amino acid transmembrane transporter activity"/>
    <property type="evidence" value="ECO:0007669"/>
    <property type="project" value="TreeGrafter"/>
</dbReference>
<evidence type="ECO:0000256" key="3">
    <source>
        <dbReference type="ARBA" id="ARBA00022692"/>
    </source>
</evidence>
<reference evidence="10 11" key="1">
    <citation type="submission" date="2020-08" db="EMBL/GenBank/DDBJ databases">
        <authorList>
            <person name="Hejnol A."/>
        </authorList>
    </citation>
    <scope>NUCLEOTIDE SEQUENCE [LARGE SCALE GENOMIC DNA]</scope>
</reference>
<keyword evidence="5 8" id="KW-1133">Transmembrane helix</keyword>
<feature type="transmembrane region" description="Helical" evidence="8">
    <location>
        <begin position="7"/>
        <end position="27"/>
    </location>
</feature>
<feature type="transmembrane region" description="Helical" evidence="8">
    <location>
        <begin position="81"/>
        <end position="102"/>
    </location>
</feature>
<keyword evidence="6 8" id="KW-0472">Membrane</keyword>
<evidence type="ECO:0000256" key="5">
    <source>
        <dbReference type="ARBA" id="ARBA00022989"/>
    </source>
</evidence>
<dbReference type="PANTHER" id="PTHR22950">
    <property type="entry name" value="AMINO ACID TRANSPORTER"/>
    <property type="match status" value="1"/>
</dbReference>
<feature type="compositionally biased region" description="Polar residues" evidence="7">
    <location>
        <begin position="610"/>
        <end position="625"/>
    </location>
</feature>
<keyword evidence="3 8" id="KW-0812">Transmembrane</keyword>
<feature type="domain" description="Amino acid transporter transmembrane" evidence="9">
    <location>
        <begin position="3"/>
        <end position="400"/>
    </location>
</feature>
<comment type="caution">
    <text evidence="10">The sequence shown here is derived from an EMBL/GenBank/DDBJ whole genome shotgun (WGS) entry which is preliminary data.</text>
</comment>
<evidence type="ECO:0000256" key="1">
    <source>
        <dbReference type="ARBA" id="ARBA00004141"/>
    </source>
</evidence>
<evidence type="ECO:0000256" key="6">
    <source>
        <dbReference type="ARBA" id="ARBA00023136"/>
    </source>
</evidence>
<dbReference type="InterPro" id="IPR013057">
    <property type="entry name" value="AA_transpt_TM"/>
</dbReference>
<feature type="transmembrane region" description="Helical" evidence="8">
    <location>
        <begin position="122"/>
        <end position="140"/>
    </location>
</feature>
<feature type="compositionally biased region" description="Basic and acidic residues" evidence="7">
    <location>
        <begin position="471"/>
        <end position="505"/>
    </location>
</feature>
<feature type="transmembrane region" description="Helical" evidence="8">
    <location>
        <begin position="268"/>
        <end position="287"/>
    </location>
</feature>
<feature type="transmembrane region" description="Helical" evidence="8">
    <location>
        <begin position="33"/>
        <end position="60"/>
    </location>
</feature>
<keyword evidence="2" id="KW-0813">Transport</keyword>
<gene>
    <name evidence="10" type="ORF">DGYR_LOCUS3122</name>
</gene>
<dbReference type="OrthoDB" id="513400at2759"/>
<evidence type="ECO:0000313" key="11">
    <source>
        <dbReference type="Proteomes" id="UP000549394"/>
    </source>
</evidence>
<feature type="region of interest" description="Disordered" evidence="7">
    <location>
        <begin position="593"/>
        <end position="625"/>
    </location>
</feature>
<protein>
    <submittedName>
        <fullName evidence="10">DgyrCDS3398</fullName>
    </submittedName>
</protein>
<evidence type="ECO:0000256" key="8">
    <source>
        <dbReference type="SAM" id="Phobius"/>
    </source>
</evidence>